<evidence type="ECO:0000256" key="8">
    <source>
        <dbReference type="ARBA" id="ARBA00042721"/>
    </source>
</evidence>
<dbReference type="PANTHER" id="PTHR33618">
    <property type="entry name" value="39S RIBOSOMAL PROTEIN L53, MITOCHONDRIAL"/>
    <property type="match status" value="1"/>
</dbReference>
<dbReference type="Pfam" id="PF10780">
    <property type="entry name" value="MRP_L53"/>
    <property type="match status" value="1"/>
</dbReference>
<dbReference type="EMBL" id="JBJUIK010000006">
    <property type="protein sequence ID" value="KAL3524807.1"/>
    <property type="molecule type" value="Genomic_DNA"/>
</dbReference>
<evidence type="ECO:0000313" key="10">
    <source>
        <dbReference type="Proteomes" id="UP001630127"/>
    </source>
</evidence>
<gene>
    <name evidence="9" type="ORF">ACH5RR_013179</name>
</gene>
<keyword evidence="6" id="KW-0687">Ribonucleoprotein</keyword>
<dbReference type="Proteomes" id="UP001630127">
    <property type="component" value="Unassembled WGS sequence"/>
</dbReference>
<evidence type="ECO:0000256" key="6">
    <source>
        <dbReference type="ARBA" id="ARBA00023274"/>
    </source>
</evidence>
<dbReference type="InterPro" id="IPR029063">
    <property type="entry name" value="SAM-dependent_MTases_sf"/>
</dbReference>
<dbReference type="GO" id="GO:0005739">
    <property type="term" value="C:mitochondrion"/>
    <property type="evidence" value="ECO:0007669"/>
    <property type="project" value="UniProtKB-SubCell"/>
</dbReference>
<dbReference type="Gene3D" id="3.40.50.150">
    <property type="entry name" value="Vaccinia Virus protein VP39"/>
    <property type="match status" value="1"/>
</dbReference>
<evidence type="ECO:0000256" key="4">
    <source>
        <dbReference type="ARBA" id="ARBA00022980"/>
    </source>
</evidence>
<dbReference type="GO" id="GO:0005840">
    <property type="term" value="C:ribosome"/>
    <property type="evidence" value="ECO:0007669"/>
    <property type="project" value="UniProtKB-KW"/>
</dbReference>
<dbReference type="GO" id="GO:1990904">
    <property type="term" value="C:ribonucleoprotein complex"/>
    <property type="evidence" value="ECO:0007669"/>
    <property type="project" value="UniProtKB-KW"/>
</dbReference>
<evidence type="ECO:0000256" key="1">
    <source>
        <dbReference type="ARBA" id="ARBA00004173"/>
    </source>
</evidence>
<name>A0ABD3A2X8_9GENT</name>
<dbReference type="AlphaFoldDB" id="A0ABD3A2X8"/>
<evidence type="ECO:0000256" key="7">
    <source>
        <dbReference type="ARBA" id="ARBA00035180"/>
    </source>
</evidence>
<dbReference type="InterPro" id="IPR052473">
    <property type="entry name" value="mtLSU_mL53"/>
</dbReference>
<keyword evidence="5" id="KW-0496">Mitochondrion</keyword>
<evidence type="ECO:0000256" key="2">
    <source>
        <dbReference type="ARBA" id="ARBA00005557"/>
    </source>
</evidence>
<keyword evidence="4" id="KW-0689">Ribosomal protein</keyword>
<comment type="similarity">
    <text evidence="2">Belongs to the mitochondrion-specific ribosomal protein mL53 family.</text>
</comment>
<protein>
    <recommendedName>
        <fullName evidence="7">Large ribosomal subunit protein mL53</fullName>
    </recommendedName>
    <alternativeName>
        <fullName evidence="8">39S ribosomal protein L53, mitochondrial</fullName>
    </alternativeName>
</protein>
<evidence type="ECO:0000256" key="5">
    <source>
        <dbReference type="ARBA" id="ARBA00023128"/>
    </source>
</evidence>
<dbReference type="Gene3D" id="3.40.30.10">
    <property type="entry name" value="Glutaredoxin"/>
    <property type="match status" value="1"/>
</dbReference>
<keyword evidence="3" id="KW-0809">Transit peptide</keyword>
<reference evidence="9 10" key="1">
    <citation type="submission" date="2024-11" db="EMBL/GenBank/DDBJ databases">
        <title>A near-complete genome assembly of Cinchona calisaya.</title>
        <authorList>
            <person name="Lian D.C."/>
            <person name="Zhao X.W."/>
            <person name="Wei L."/>
        </authorList>
    </citation>
    <scope>NUCLEOTIDE SEQUENCE [LARGE SCALE GENOMIC DNA]</scope>
    <source>
        <tissue evidence="9">Nenye</tissue>
    </source>
</reference>
<comment type="caution">
    <text evidence="9">The sequence shown here is derived from an EMBL/GenBank/DDBJ whole genome shotgun (WGS) entry which is preliminary data.</text>
</comment>
<dbReference type="PANTHER" id="PTHR33618:SF1">
    <property type="entry name" value="LARGE RIBOSOMAL SUBUNIT PROTEIN ML53"/>
    <property type="match status" value="1"/>
</dbReference>
<evidence type="ECO:0000256" key="3">
    <source>
        <dbReference type="ARBA" id="ARBA00022946"/>
    </source>
</evidence>
<accession>A0ABD3A2X8</accession>
<comment type="subcellular location">
    <subcellularLocation>
        <location evidence="1">Mitochondrion</location>
    </subcellularLocation>
</comment>
<keyword evidence="10" id="KW-1185">Reference proteome</keyword>
<sequence>MSSPPNISKQASNSTGLAIRQGSKPRLALVTCYLSLLYSQVKGESHASVCGSRSHTLIPTGARSRPAALPKPIIISVPRPHCWKGSASKLYVELLSYTAQQMFLNSDRSYISILTIRLVHDFDNSTGPITKLCNATKAKDSNPACQVQVERRTDDEPPQITVTFVNRVEEKFDATSTPAQTNRTMILEECQYCETEQMFREAGEKWPVIIPEEEVVIKLLDCFWLVEVDFRDSGIIYLKLATVTFLKPESRLILQVLRSRSFELRDFFLQIQSSLSRFNGLQERYGHQSYSAWVECGNLFPGVHSSNQTVDAIGDQILRRCKGSVELVDVSTEIPELVRRPGLKKWKVRDKGLWLNSYRDVPENRRAAVVPSMFPTGRIFEDSTEHDDCISTGQLCTNIGNGNSGNGIQSEKDLVAKTNLLDVEESTLHLERCMRIIPHDQNTGAFFITVLHKVSPLPAVQKKSIKLTGQLSSCNNVQAQKAMHEVKEDANSLQLKVHMIKFLKQMFNFLKHYLKPVQVMMKRLELL</sequence>
<evidence type="ECO:0000313" key="9">
    <source>
        <dbReference type="EMBL" id="KAL3524807.1"/>
    </source>
</evidence>
<organism evidence="9 10">
    <name type="scientific">Cinchona calisaya</name>
    <dbReference type="NCBI Taxonomy" id="153742"/>
    <lineage>
        <taxon>Eukaryota</taxon>
        <taxon>Viridiplantae</taxon>
        <taxon>Streptophyta</taxon>
        <taxon>Embryophyta</taxon>
        <taxon>Tracheophyta</taxon>
        <taxon>Spermatophyta</taxon>
        <taxon>Magnoliopsida</taxon>
        <taxon>eudicotyledons</taxon>
        <taxon>Gunneridae</taxon>
        <taxon>Pentapetalae</taxon>
        <taxon>asterids</taxon>
        <taxon>lamiids</taxon>
        <taxon>Gentianales</taxon>
        <taxon>Rubiaceae</taxon>
        <taxon>Cinchonoideae</taxon>
        <taxon>Cinchoneae</taxon>
        <taxon>Cinchona</taxon>
    </lineage>
</organism>
<proteinExistence type="inferred from homology"/>
<dbReference type="InterPro" id="IPR019716">
    <property type="entry name" value="Ribosomal_mL53"/>
</dbReference>